<dbReference type="Proteomes" id="UP001056429">
    <property type="component" value="Unassembled WGS sequence"/>
</dbReference>
<dbReference type="GO" id="GO:0008061">
    <property type="term" value="F:chitin binding"/>
    <property type="evidence" value="ECO:0007669"/>
    <property type="project" value="InterPro"/>
</dbReference>
<dbReference type="Pfam" id="PF13205">
    <property type="entry name" value="Big_5"/>
    <property type="match status" value="1"/>
</dbReference>
<dbReference type="RefSeq" id="WP_250861105.1">
    <property type="nucleotide sequence ID" value="NZ_JAGSOJ010000004.1"/>
</dbReference>
<dbReference type="SMART" id="SM00636">
    <property type="entry name" value="Glyco_18"/>
    <property type="match status" value="1"/>
</dbReference>
<sequence>MRKYIRMMTVFVTCMAVFLGTSQLVYGIQGREIKHDKKVPIDKVWRIIFSESFVEESINKDTVILKEKDGNQLEITTKIIDNKTVEVYPIKDYRFGTSYTLFIKEGVKGINQEGLAEEVSFSFETEEYSMSELSDFIAWEAAINNDAYKGILNNKGNMVNKKANDQNLQGISPLTYFFNYKDGKVESLKKVINQEYITKLKNNGYELIPTFHVIRDNSVHGLFKDFTDSVGELFGNEDKENKIIEEIADSLKDLEADKIIIDFEAIGEENRDGFTEFIKKLKQAIGNKEIMICVAYPYDGSPYFDFMNIRELEPYTDAFMFMAYDERTSNSIDAGAVSSYPWVKFGVDVLLDKGVPNNKLILAIPFYTMDFAVVEGDSEFNSVIVTSRVVNGNKATLYENADETSKVIKPVTYGEQFVTEDYFNGWYKVKVGEGSGFIKKDFITFLNPGDKNEIVVGWDTVRQKDVDAIMKEGEEISISYDDSSKHNVLTYYKYDKSGTAKLKHKIWIEDEESFQWRIKMIKEYKLKGAAGWRLGYESDGFYSEK</sequence>
<dbReference type="PROSITE" id="PS51910">
    <property type="entry name" value="GH18_2"/>
    <property type="match status" value="1"/>
</dbReference>
<feature type="domain" description="GH18" evidence="2">
    <location>
        <begin position="143"/>
        <end position="545"/>
    </location>
</feature>
<dbReference type="Gene3D" id="2.30.30.40">
    <property type="entry name" value="SH3 Domains"/>
    <property type="match status" value="1"/>
</dbReference>
<dbReference type="AlphaFoldDB" id="A0A9J6P8X4"/>
<evidence type="ECO:0000313" key="4">
    <source>
        <dbReference type="Proteomes" id="UP001056429"/>
    </source>
</evidence>
<dbReference type="PANTHER" id="PTHR46066">
    <property type="entry name" value="CHITINASE DOMAIN-CONTAINING PROTEIN 1 FAMILY MEMBER"/>
    <property type="match status" value="1"/>
</dbReference>
<dbReference type="Gene3D" id="3.20.20.80">
    <property type="entry name" value="Glycosidases"/>
    <property type="match status" value="1"/>
</dbReference>
<reference evidence="3" key="2">
    <citation type="submission" date="2021-04" db="EMBL/GenBank/DDBJ databases">
        <authorList>
            <person name="Dong X."/>
        </authorList>
    </citation>
    <scope>NUCLEOTIDE SEQUENCE</scope>
    <source>
        <strain evidence="3">ZWT</strain>
    </source>
</reference>
<dbReference type="InterPro" id="IPR001223">
    <property type="entry name" value="Glyco_hydro18_cat"/>
</dbReference>
<dbReference type="InterPro" id="IPR017853">
    <property type="entry name" value="GH"/>
</dbReference>
<proteinExistence type="predicted"/>
<organism evidence="3 4">
    <name type="scientific">Oceanirhabdus seepicola</name>
    <dbReference type="NCBI Taxonomy" id="2828781"/>
    <lineage>
        <taxon>Bacteria</taxon>
        <taxon>Bacillati</taxon>
        <taxon>Bacillota</taxon>
        <taxon>Clostridia</taxon>
        <taxon>Eubacteriales</taxon>
        <taxon>Clostridiaceae</taxon>
        <taxon>Oceanirhabdus</taxon>
    </lineage>
</organism>
<dbReference type="InterPro" id="IPR011583">
    <property type="entry name" value="Chitinase_II/V-like_cat"/>
</dbReference>
<reference evidence="3" key="1">
    <citation type="journal article" date="2021" name="mSystems">
        <title>Bacteria and Archaea Synergistically Convert Glycine Betaine to Biogenic Methane in the Formosa Cold Seep of the South China Sea.</title>
        <authorList>
            <person name="Li L."/>
            <person name="Zhang W."/>
            <person name="Zhang S."/>
            <person name="Song L."/>
            <person name="Sun Q."/>
            <person name="Zhang H."/>
            <person name="Xiang H."/>
            <person name="Dong X."/>
        </authorList>
    </citation>
    <scope>NUCLEOTIDE SEQUENCE</scope>
    <source>
        <strain evidence="3">ZWT</strain>
    </source>
</reference>
<comment type="caution">
    <text evidence="3">The sequence shown here is derived from an EMBL/GenBank/DDBJ whole genome shotgun (WGS) entry which is preliminary data.</text>
</comment>
<name>A0A9J6P8X4_9CLOT</name>
<evidence type="ECO:0000259" key="2">
    <source>
        <dbReference type="PROSITE" id="PS51910"/>
    </source>
</evidence>
<protein>
    <submittedName>
        <fullName evidence="3">Ig-like domain-containing protein</fullName>
    </submittedName>
</protein>
<keyword evidence="4" id="KW-1185">Reference proteome</keyword>
<dbReference type="GO" id="GO:0005975">
    <property type="term" value="P:carbohydrate metabolic process"/>
    <property type="evidence" value="ECO:0007669"/>
    <property type="project" value="InterPro"/>
</dbReference>
<dbReference type="Pfam" id="PF00704">
    <property type="entry name" value="Glyco_hydro_18"/>
    <property type="match status" value="1"/>
</dbReference>
<dbReference type="PANTHER" id="PTHR46066:SF2">
    <property type="entry name" value="CHITINASE DOMAIN-CONTAINING PROTEIN 1"/>
    <property type="match status" value="1"/>
</dbReference>
<keyword evidence="1" id="KW-0732">Signal</keyword>
<gene>
    <name evidence="3" type="ORF">KDK92_19705</name>
</gene>
<evidence type="ECO:0000313" key="3">
    <source>
        <dbReference type="EMBL" id="MCM1991973.1"/>
    </source>
</evidence>
<dbReference type="InterPro" id="IPR032812">
    <property type="entry name" value="SbsA_Ig"/>
</dbReference>
<accession>A0A9J6P8X4</accession>
<dbReference type="EMBL" id="JAGSOJ010000004">
    <property type="protein sequence ID" value="MCM1991973.1"/>
    <property type="molecule type" value="Genomic_DNA"/>
</dbReference>
<dbReference type="SUPFAM" id="SSF51445">
    <property type="entry name" value="(Trans)glycosidases"/>
    <property type="match status" value="1"/>
</dbReference>
<evidence type="ECO:0000256" key="1">
    <source>
        <dbReference type="ARBA" id="ARBA00022729"/>
    </source>
</evidence>